<dbReference type="AlphaFoldDB" id="A0AAV8WKV9"/>
<evidence type="ECO:0000313" key="10">
    <source>
        <dbReference type="EMBL" id="KAJ8927091.1"/>
    </source>
</evidence>
<dbReference type="PANTHER" id="PTHR22930">
    <property type="match status" value="1"/>
</dbReference>
<dbReference type="SUPFAM" id="SSF46689">
    <property type="entry name" value="Homeodomain-like"/>
    <property type="match status" value="1"/>
</dbReference>
<dbReference type="InterPro" id="IPR045249">
    <property type="entry name" value="HARBI1-like"/>
</dbReference>
<dbReference type="Pfam" id="PF13384">
    <property type="entry name" value="HTH_23"/>
    <property type="match status" value="1"/>
</dbReference>
<feature type="domain" description="DDE Tnp4" evidence="9">
    <location>
        <begin position="266"/>
        <end position="389"/>
    </location>
</feature>
<keyword evidence="7" id="KW-0539">Nucleus</keyword>
<evidence type="ECO:0000256" key="1">
    <source>
        <dbReference type="ARBA" id="ARBA00001968"/>
    </source>
</evidence>
<dbReference type="Proteomes" id="UP001162156">
    <property type="component" value="Unassembled WGS sequence"/>
</dbReference>
<evidence type="ECO:0000256" key="8">
    <source>
        <dbReference type="SAM" id="MobiDB-lite"/>
    </source>
</evidence>
<dbReference type="GO" id="GO:0016787">
    <property type="term" value="F:hydrolase activity"/>
    <property type="evidence" value="ECO:0007669"/>
    <property type="project" value="UniProtKB-KW"/>
</dbReference>
<gene>
    <name evidence="10" type="ORF">NQ314_020486</name>
</gene>
<dbReference type="GO" id="GO:0005634">
    <property type="term" value="C:nucleus"/>
    <property type="evidence" value="ECO:0007669"/>
    <property type="project" value="UniProtKB-SubCell"/>
</dbReference>
<sequence>MNDNQDVKIKELLEEEIQNTFTESREELREEAKKNGGTKFAVITQLELRLSKLEPYFDEFNAIQFDIETLTGDNEPLSELNEREKFETMFFDWVTKARVKIATLRAGFELRKWQTNVPNLVNKFEVHNDKLDSNIINLSDKQTSKTLGIYWDPNSDVKRRHLSAPEVAQLVTLVQEGHTYRDVGNRLGVSSSVVSRAYNRYRETTGFDRRAGQGRRRVTTRRDDRIIVRRVRQQPFVHAHVVAQDFPNRQQQQQGRRRPRNISRQTVQAVCDSKRKIRDVFIGFPGSVHDGRVFRNSTLCNTLEGKCGEKYILGDSAYLCLRNLITPYKNRRPLTPMEVNFNKKLSHVRVRIEHTFGLLKQKFRQLYHLKLRGMVVICHFIRAYCVLYNLSSADEDEEMDWQQFEEIVTLKSNKMSLKWSEGTMVKFIELYHSHDCSSTQEIWSNSVPASPEFVQHNYSHASQETPADVISQAFTNL</sequence>
<keyword evidence="4" id="KW-0540">Nuclease</keyword>
<proteinExistence type="inferred from homology"/>
<evidence type="ECO:0000313" key="11">
    <source>
        <dbReference type="Proteomes" id="UP001162156"/>
    </source>
</evidence>
<keyword evidence="6" id="KW-0378">Hydrolase</keyword>
<organism evidence="10 11">
    <name type="scientific">Rhamnusium bicolor</name>
    <dbReference type="NCBI Taxonomy" id="1586634"/>
    <lineage>
        <taxon>Eukaryota</taxon>
        <taxon>Metazoa</taxon>
        <taxon>Ecdysozoa</taxon>
        <taxon>Arthropoda</taxon>
        <taxon>Hexapoda</taxon>
        <taxon>Insecta</taxon>
        <taxon>Pterygota</taxon>
        <taxon>Neoptera</taxon>
        <taxon>Endopterygota</taxon>
        <taxon>Coleoptera</taxon>
        <taxon>Polyphaga</taxon>
        <taxon>Cucujiformia</taxon>
        <taxon>Chrysomeloidea</taxon>
        <taxon>Cerambycidae</taxon>
        <taxon>Lepturinae</taxon>
        <taxon>Rhagiini</taxon>
        <taxon>Rhamnusium</taxon>
    </lineage>
</organism>
<protein>
    <recommendedName>
        <fullName evidence="9">DDE Tnp4 domain-containing protein</fullName>
    </recommendedName>
</protein>
<dbReference type="GO" id="GO:0004518">
    <property type="term" value="F:nuclease activity"/>
    <property type="evidence" value="ECO:0007669"/>
    <property type="project" value="UniProtKB-KW"/>
</dbReference>
<evidence type="ECO:0000256" key="2">
    <source>
        <dbReference type="ARBA" id="ARBA00004123"/>
    </source>
</evidence>
<keyword evidence="5" id="KW-0479">Metal-binding</keyword>
<evidence type="ECO:0000256" key="7">
    <source>
        <dbReference type="ARBA" id="ARBA00023242"/>
    </source>
</evidence>
<comment type="caution">
    <text evidence="10">The sequence shown here is derived from an EMBL/GenBank/DDBJ whole genome shotgun (WGS) entry which is preliminary data.</text>
</comment>
<comment type="similarity">
    <text evidence="3">Belongs to the HARBI1 family.</text>
</comment>
<keyword evidence="11" id="KW-1185">Reference proteome</keyword>
<dbReference type="InterPro" id="IPR027806">
    <property type="entry name" value="HARBI1_dom"/>
</dbReference>
<dbReference type="Pfam" id="PF13359">
    <property type="entry name" value="DDE_Tnp_4"/>
    <property type="match status" value="1"/>
</dbReference>
<accession>A0AAV8WKV9</accession>
<evidence type="ECO:0000256" key="3">
    <source>
        <dbReference type="ARBA" id="ARBA00006958"/>
    </source>
</evidence>
<dbReference type="EMBL" id="JANEYF010005721">
    <property type="protein sequence ID" value="KAJ8927091.1"/>
    <property type="molecule type" value="Genomic_DNA"/>
</dbReference>
<dbReference type="InterPro" id="IPR009057">
    <property type="entry name" value="Homeodomain-like_sf"/>
</dbReference>
<comment type="subcellular location">
    <subcellularLocation>
        <location evidence="2">Nucleus</location>
    </subcellularLocation>
</comment>
<dbReference type="GO" id="GO:0046872">
    <property type="term" value="F:metal ion binding"/>
    <property type="evidence" value="ECO:0007669"/>
    <property type="project" value="UniProtKB-KW"/>
</dbReference>
<name>A0AAV8WKV9_9CUCU</name>
<evidence type="ECO:0000256" key="4">
    <source>
        <dbReference type="ARBA" id="ARBA00022722"/>
    </source>
</evidence>
<feature type="region of interest" description="Disordered" evidence="8">
    <location>
        <begin position="245"/>
        <end position="264"/>
    </location>
</feature>
<dbReference type="PANTHER" id="PTHR22930:SF85">
    <property type="entry name" value="GH03217P-RELATED"/>
    <property type="match status" value="1"/>
</dbReference>
<evidence type="ECO:0000259" key="9">
    <source>
        <dbReference type="Pfam" id="PF13359"/>
    </source>
</evidence>
<comment type="cofactor">
    <cofactor evidence="1">
        <name>a divalent metal cation</name>
        <dbReference type="ChEBI" id="CHEBI:60240"/>
    </cofactor>
</comment>
<evidence type="ECO:0000256" key="6">
    <source>
        <dbReference type="ARBA" id="ARBA00022801"/>
    </source>
</evidence>
<reference evidence="10" key="1">
    <citation type="journal article" date="2023" name="Insect Mol. Biol.">
        <title>Genome sequencing provides insights into the evolution of gene families encoding plant cell wall-degrading enzymes in longhorned beetles.</title>
        <authorList>
            <person name="Shin N.R."/>
            <person name="Okamura Y."/>
            <person name="Kirsch R."/>
            <person name="Pauchet Y."/>
        </authorList>
    </citation>
    <scope>NUCLEOTIDE SEQUENCE</scope>
    <source>
        <strain evidence="10">RBIC_L_NR</strain>
    </source>
</reference>
<evidence type="ECO:0000256" key="5">
    <source>
        <dbReference type="ARBA" id="ARBA00022723"/>
    </source>
</evidence>